<dbReference type="STRING" id="1642818.AWE51_24635"/>
<evidence type="ECO:0000313" key="2">
    <source>
        <dbReference type="Proteomes" id="UP000076715"/>
    </source>
</evidence>
<reference evidence="1 2" key="1">
    <citation type="submission" date="2016-01" db="EMBL/GenBank/DDBJ databases">
        <title>The draft genome sequence of Aquimarina sp. RZW4-3-2.</title>
        <authorList>
            <person name="Wang Y."/>
        </authorList>
    </citation>
    <scope>NUCLEOTIDE SEQUENCE [LARGE SCALE GENOMIC DNA]</scope>
    <source>
        <strain evidence="1 2">RZW4-3-2</strain>
    </source>
</reference>
<dbReference type="AlphaFoldDB" id="A0A163AX61"/>
<dbReference type="Proteomes" id="UP000076715">
    <property type="component" value="Unassembled WGS sequence"/>
</dbReference>
<gene>
    <name evidence="1" type="ORF">AWE51_24635</name>
</gene>
<proteinExistence type="predicted"/>
<dbReference type="Gene3D" id="2.40.160.20">
    <property type="match status" value="1"/>
</dbReference>
<evidence type="ECO:0008006" key="3">
    <source>
        <dbReference type="Google" id="ProtNLM"/>
    </source>
</evidence>
<comment type="caution">
    <text evidence="1">The sequence shown here is derived from an EMBL/GenBank/DDBJ whole genome shotgun (WGS) entry which is preliminary data.</text>
</comment>
<evidence type="ECO:0000313" key="1">
    <source>
        <dbReference type="EMBL" id="KZS40863.1"/>
    </source>
</evidence>
<accession>A0A163AX61</accession>
<organism evidence="1 2">
    <name type="scientific">Aquimarina aggregata</name>
    <dbReference type="NCBI Taxonomy" id="1642818"/>
    <lineage>
        <taxon>Bacteria</taxon>
        <taxon>Pseudomonadati</taxon>
        <taxon>Bacteroidota</taxon>
        <taxon>Flavobacteriia</taxon>
        <taxon>Flavobacteriales</taxon>
        <taxon>Flavobacteriaceae</taxon>
        <taxon>Aquimarina</taxon>
    </lineage>
</organism>
<dbReference type="EMBL" id="LQRT01000011">
    <property type="protein sequence ID" value="KZS40863.1"/>
    <property type="molecule type" value="Genomic_DNA"/>
</dbReference>
<keyword evidence="2" id="KW-1185">Reference proteome</keyword>
<name>A0A163AX61_9FLAO</name>
<sequence>MYSTSYTQEETKYGFNKSDFIVAGSISYSKGDSNSKFMSNDRQTFTSSSENKNFFLIPEVGYFLSDYFMIGTKIGYITGKSKNYNGNILFENKSSGYTASLFGRYYVIPKKRISLFTELEGSYSKIDSKNSRNEFLNLPSFSENEQESYSISFAPGVNIFINQNLALTSKIGNIGYTRSKSSFIDLENNDTSNNKNSGFSASVNLDNFFFGFLYTI</sequence>
<dbReference type="InterPro" id="IPR011250">
    <property type="entry name" value="OMP/PagP_B-barrel"/>
</dbReference>
<dbReference type="SUPFAM" id="SSF56925">
    <property type="entry name" value="OMPA-like"/>
    <property type="match status" value="1"/>
</dbReference>
<protein>
    <recommendedName>
        <fullName evidence="3">Outer membrane protein beta-barrel domain-containing protein</fullName>
    </recommendedName>
</protein>